<dbReference type="EMBL" id="BMNK01000007">
    <property type="protein sequence ID" value="GGP08931.1"/>
    <property type="molecule type" value="Genomic_DNA"/>
</dbReference>
<evidence type="ECO:0000313" key="7">
    <source>
        <dbReference type="EMBL" id="GGP08931.1"/>
    </source>
</evidence>
<evidence type="ECO:0000256" key="1">
    <source>
        <dbReference type="ARBA" id="ARBA00022679"/>
    </source>
</evidence>
<feature type="transmembrane region" description="Helical" evidence="5">
    <location>
        <begin position="140"/>
        <end position="157"/>
    </location>
</feature>
<dbReference type="InterPro" id="IPR050482">
    <property type="entry name" value="Sensor_HK_TwoCompSys"/>
</dbReference>
<dbReference type="Pfam" id="PF07730">
    <property type="entry name" value="HisKA_3"/>
    <property type="match status" value="1"/>
</dbReference>
<evidence type="ECO:0000256" key="4">
    <source>
        <dbReference type="SAM" id="MobiDB-lite"/>
    </source>
</evidence>
<dbReference type="RefSeq" id="WP_189140412.1">
    <property type="nucleotide sequence ID" value="NZ_BMNK01000007.1"/>
</dbReference>
<dbReference type="GO" id="GO:0016020">
    <property type="term" value="C:membrane"/>
    <property type="evidence" value="ECO:0007669"/>
    <property type="project" value="InterPro"/>
</dbReference>
<dbReference type="GO" id="GO:0046983">
    <property type="term" value="F:protein dimerization activity"/>
    <property type="evidence" value="ECO:0007669"/>
    <property type="project" value="InterPro"/>
</dbReference>
<name>A0A918A787_9ACTN</name>
<sequence>MSAAAYDVPSRGRRLAGLAFGLIYLVLPAREIVTGGIPGAGVPWAWAMLLAFGISYVATALSPRTFAEQVPWTYPLLWLTTLLGVVPPLLFGGAWLGLPVFTVVLHAMILPPRPAAVSLGGMLVVVAGGGLLVGADPAAIAIYGLQAVTLGLLFMGVRRSRLLTQQLRAAEGEMARLAATEERLRIARDLHDLLGHSMSLIVLKAELAGRLAERSPQAQREIRDIEAVARKALREVRQAVTGYRRLSLPEELDSATAVLRAAGVEVRTRRSGLPLPAPLDGLLAWAVREGTTNVVRHAAARRCDLDVTYDGEQAMLVIVDDGRGAEPYEPGSGLKGLGERVRAAGGELAAGPEPAGGFGVRARVPAP</sequence>
<dbReference type="Gene3D" id="3.30.565.10">
    <property type="entry name" value="Histidine kinase-like ATPase, C-terminal domain"/>
    <property type="match status" value="1"/>
</dbReference>
<dbReference type="CDD" id="cd16917">
    <property type="entry name" value="HATPase_UhpB-NarQ-NarX-like"/>
    <property type="match status" value="1"/>
</dbReference>
<evidence type="ECO:0000259" key="6">
    <source>
        <dbReference type="Pfam" id="PF07730"/>
    </source>
</evidence>
<dbReference type="InterPro" id="IPR036890">
    <property type="entry name" value="HATPase_C_sf"/>
</dbReference>
<accession>A0A918A787</accession>
<dbReference type="PANTHER" id="PTHR24421:SF63">
    <property type="entry name" value="SENSOR HISTIDINE KINASE DESK"/>
    <property type="match status" value="1"/>
</dbReference>
<evidence type="ECO:0000256" key="2">
    <source>
        <dbReference type="ARBA" id="ARBA00022777"/>
    </source>
</evidence>
<comment type="caution">
    <text evidence="7">The sequence shown here is derived from an EMBL/GenBank/DDBJ whole genome shotgun (WGS) entry which is preliminary data.</text>
</comment>
<gene>
    <name evidence="7" type="ORF">GCM10012278_42400</name>
</gene>
<dbReference type="InterPro" id="IPR011712">
    <property type="entry name" value="Sig_transdc_His_kin_sub3_dim/P"/>
</dbReference>
<keyword evidence="5" id="KW-1133">Transmembrane helix</keyword>
<evidence type="ECO:0000256" key="5">
    <source>
        <dbReference type="SAM" id="Phobius"/>
    </source>
</evidence>
<keyword evidence="1" id="KW-0808">Transferase</keyword>
<proteinExistence type="predicted"/>
<keyword evidence="8" id="KW-1185">Reference proteome</keyword>
<keyword evidence="5" id="KW-0472">Membrane</keyword>
<keyword evidence="5" id="KW-0812">Transmembrane</keyword>
<evidence type="ECO:0000313" key="8">
    <source>
        <dbReference type="Proteomes" id="UP000660745"/>
    </source>
</evidence>
<protein>
    <recommendedName>
        <fullName evidence="6">Signal transduction histidine kinase subgroup 3 dimerisation and phosphoacceptor domain-containing protein</fullName>
    </recommendedName>
</protein>
<dbReference type="Gene3D" id="1.20.5.1930">
    <property type="match status" value="1"/>
</dbReference>
<feature type="transmembrane region" description="Helical" evidence="5">
    <location>
        <begin position="115"/>
        <end position="133"/>
    </location>
</feature>
<feature type="transmembrane region" description="Helical" evidence="5">
    <location>
        <begin position="74"/>
        <end position="95"/>
    </location>
</feature>
<keyword evidence="2" id="KW-0418">Kinase</keyword>
<reference evidence="7" key="2">
    <citation type="submission" date="2020-09" db="EMBL/GenBank/DDBJ databases">
        <authorList>
            <person name="Sun Q."/>
            <person name="Zhou Y."/>
        </authorList>
    </citation>
    <scope>NUCLEOTIDE SEQUENCE</scope>
    <source>
        <strain evidence="7">CGMCC 4.7430</strain>
    </source>
</reference>
<dbReference type="SUPFAM" id="SSF55874">
    <property type="entry name" value="ATPase domain of HSP90 chaperone/DNA topoisomerase II/histidine kinase"/>
    <property type="match status" value="1"/>
</dbReference>
<evidence type="ECO:0000256" key="3">
    <source>
        <dbReference type="ARBA" id="ARBA00023012"/>
    </source>
</evidence>
<dbReference type="PANTHER" id="PTHR24421">
    <property type="entry name" value="NITRATE/NITRITE SENSOR PROTEIN NARX-RELATED"/>
    <property type="match status" value="1"/>
</dbReference>
<dbReference type="GO" id="GO:0000155">
    <property type="term" value="F:phosphorelay sensor kinase activity"/>
    <property type="evidence" value="ECO:0007669"/>
    <property type="project" value="InterPro"/>
</dbReference>
<reference evidence="7" key="1">
    <citation type="journal article" date="2014" name="Int. J. Syst. Evol. Microbiol.">
        <title>Complete genome sequence of Corynebacterium casei LMG S-19264T (=DSM 44701T), isolated from a smear-ripened cheese.</title>
        <authorList>
            <consortium name="US DOE Joint Genome Institute (JGI-PGF)"/>
            <person name="Walter F."/>
            <person name="Albersmeier A."/>
            <person name="Kalinowski J."/>
            <person name="Ruckert C."/>
        </authorList>
    </citation>
    <scope>NUCLEOTIDE SEQUENCE</scope>
    <source>
        <strain evidence="7">CGMCC 4.7430</strain>
    </source>
</reference>
<dbReference type="AlphaFoldDB" id="A0A918A787"/>
<dbReference type="Proteomes" id="UP000660745">
    <property type="component" value="Unassembled WGS sequence"/>
</dbReference>
<keyword evidence="3" id="KW-0902">Two-component regulatory system</keyword>
<feature type="region of interest" description="Disordered" evidence="4">
    <location>
        <begin position="347"/>
        <end position="367"/>
    </location>
</feature>
<feature type="domain" description="Signal transduction histidine kinase subgroup 3 dimerisation and phosphoacceptor" evidence="6">
    <location>
        <begin position="182"/>
        <end position="245"/>
    </location>
</feature>
<feature type="transmembrane region" description="Helical" evidence="5">
    <location>
        <begin position="44"/>
        <end position="62"/>
    </location>
</feature>
<organism evidence="7 8">
    <name type="scientific">Nonomuraea glycinis</name>
    <dbReference type="NCBI Taxonomy" id="2047744"/>
    <lineage>
        <taxon>Bacteria</taxon>
        <taxon>Bacillati</taxon>
        <taxon>Actinomycetota</taxon>
        <taxon>Actinomycetes</taxon>
        <taxon>Streptosporangiales</taxon>
        <taxon>Streptosporangiaceae</taxon>
        <taxon>Nonomuraea</taxon>
    </lineage>
</organism>